<comment type="caution">
    <text evidence="2">The sequence shown here is derived from an EMBL/GenBank/DDBJ whole genome shotgun (WGS) entry which is preliminary data.</text>
</comment>
<evidence type="ECO:0000313" key="2">
    <source>
        <dbReference type="EMBL" id="CAD6264476.1"/>
    </source>
</evidence>
<proteinExistence type="predicted"/>
<organism evidence="2 3">
    <name type="scientific">Miscanthus lutarioriparius</name>
    <dbReference type="NCBI Taxonomy" id="422564"/>
    <lineage>
        <taxon>Eukaryota</taxon>
        <taxon>Viridiplantae</taxon>
        <taxon>Streptophyta</taxon>
        <taxon>Embryophyta</taxon>
        <taxon>Tracheophyta</taxon>
        <taxon>Spermatophyta</taxon>
        <taxon>Magnoliopsida</taxon>
        <taxon>Liliopsida</taxon>
        <taxon>Poales</taxon>
        <taxon>Poaceae</taxon>
        <taxon>PACMAD clade</taxon>
        <taxon>Panicoideae</taxon>
        <taxon>Andropogonodae</taxon>
        <taxon>Andropogoneae</taxon>
        <taxon>Saccharinae</taxon>
        <taxon>Miscanthus</taxon>
    </lineage>
</organism>
<keyword evidence="3" id="KW-1185">Reference proteome</keyword>
<gene>
    <name evidence="2" type="ORF">NCGR_LOCUS47781</name>
</gene>
<dbReference type="OrthoDB" id="1669448at2759"/>
<dbReference type="PANTHER" id="PTHR36078">
    <property type="entry name" value="BNACNNG21220D PROTEIN"/>
    <property type="match status" value="1"/>
</dbReference>
<dbReference type="AlphaFoldDB" id="A0A811R320"/>
<evidence type="ECO:0000313" key="3">
    <source>
        <dbReference type="Proteomes" id="UP000604825"/>
    </source>
</evidence>
<sequence>MPSAPWPPAAGAPPPPPPQPATQGTVSTVAPERGPVEGSRSPPAKEAEATARLPSADYYSELNTLEHVEKTKKYQGKLAARLKAKYFSNRTFEKGYAFEEIAIGSKTIRLSRWPFTRLFADPAKFCQEKSSTEKDISPSLAGEAMSND</sequence>
<evidence type="ECO:0000256" key="1">
    <source>
        <dbReference type="SAM" id="MobiDB-lite"/>
    </source>
</evidence>
<feature type="region of interest" description="Disordered" evidence="1">
    <location>
        <begin position="128"/>
        <end position="148"/>
    </location>
</feature>
<accession>A0A811R320</accession>
<feature type="compositionally biased region" description="Pro residues" evidence="1">
    <location>
        <begin position="1"/>
        <end position="20"/>
    </location>
</feature>
<feature type="region of interest" description="Disordered" evidence="1">
    <location>
        <begin position="1"/>
        <end position="52"/>
    </location>
</feature>
<dbReference type="EMBL" id="CAJGYO010000013">
    <property type="protein sequence ID" value="CAD6264476.1"/>
    <property type="molecule type" value="Genomic_DNA"/>
</dbReference>
<name>A0A811R320_9POAL</name>
<reference evidence="2" key="1">
    <citation type="submission" date="2020-10" db="EMBL/GenBank/DDBJ databases">
        <authorList>
            <person name="Han B."/>
            <person name="Lu T."/>
            <person name="Zhao Q."/>
            <person name="Huang X."/>
            <person name="Zhao Y."/>
        </authorList>
    </citation>
    <scope>NUCLEOTIDE SEQUENCE</scope>
</reference>
<dbReference type="Proteomes" id="UP000604825">
    <property type="component" value="Unassembled WGS sequence"/>
</dbReference>
<dbReference type="PANTHER" id="PTHR36078:SF3">
    <property type="entry name" value="OS08G0487000 PROTEIN"/>
    <property type="match status" value="1"/>
</dbReference>
<protein>
    <submittedName>
        <fullName evidence="2">Uncharacterized protein</fullName>
    </submittedName>
</protein>